<proteinExistence type="inferred from homology"/>
<reference evidence="3 6" key="2">
    <citation type="journal article" date="2019" name="Emerg. Microbes Infect.">
        <title>Comprehensive subspecies identification of 175 nontuberculous mycobacteria species based on 7547 genomic profiles.</title>
        <authorList>
            <person name="Matsumoto Y."/>
            <person name="Kinjo T."/>
            <person name="Motooka D."/>
            <person name="Nabeya D."/>
            <person name="Jung N."/>
            <person name="Uechi K."/>
            <person name="Horii T."/>
            <person name="Iida T."/>
            <person name="Fujita J."/>
            <person name="Nakamura S."/>
        </authorList>
    </citation>
    <scope>NUCLEOTIDE SEQUENCE [LARGE SCALE GENOMIC DNA]</scope>
    <source>
        <strain evidence="3 6">JCM 6377</strain>
    </source>
</reference>
<protein>
    <submittedName>
        <fullName evidence="3 4">Universal stress protein</fullName>
    </submittedName>
</protein>
<reference evidence="4 5" key="1">
    <citation type="submission" date="2017-10" db="EMBL/GenBank/DDBJ databases">
        <title>The new phylogeny of genus Mycobacterium.</title>
        <authorList>
            <person name="Tortoli E."/>
            <person name="Trovato A."/>
            <person name="Cirillo D.M."/>
        </authorList>
    </citation>
    <scope>NUCLEOTIDE SEQUENCE [LARGE SCALE GENOMIC DNA]</scope>
    <source>
        <strain evidence="4 5">CCUG37673</strain>
    </source>
</reference>
<comment type="similarity">
    <text evidence="1">Belongs to the universal stress protein A family.</text>
</comment>
<evidence type="ECO:0000313" key="4">
    <source>
        <dbReference type="EMBL" id="PEG33788.1"/>
    </source>
</evidence>
<dbReference type="RefSeq" id="WP_097943977.1">
    <property type="nucleotide sequence ID" value="NZ_BLKS01000001.1"/>
</dbReference>
<dbReference type="PANTHER" id="PTHR46268:SF6">
    <property type="entry name" value="UNIVERSAL STRESS PROTEIN UP12"/>
    <property type="match status" value="1"/>
</dbReference>
<dbReference type="EMBL" id="BLKS01000001">
    <property type="protein sequence ID" value="GFG50343.1"/>
    <property type="molecule type" value="Genomic_DNA"/>
</dbReference>
<evidence type="ECO:0000256" key="1">
    <source>
        <dbReference type="ARBA" id="ARBA00008791"/>
    </source>
</evidence>
<dbReference type="Proteomes" id="UP000465302">
    <property type="component" value="Unassembled WGS sequence"/>
</dbReference>
<comment type="caution">
    <text evidence="4">The sequence shown here is derived from an EMBL/GenBank/DDBJ whole genome shotgun (WGS) entry which is preliminary data.</text>
</comment>
<evidence type="ECO:0000313" key="5">
    <source>
        <dbReference type="Proteomes" id="UP000220914"/>
    </source>
</evidence>
<dbReference type="InterPro" id="IPR014729">
    <property type="entry name" value="Rossmann-like_a/b/a_fold"/>
</dbReference>
<keyword evidence="5" id="KW-1185">Reference proteome</keyword>
<name>A0A2A7MRN2_MYCAG</name>
<dbReference type="AlphaFoldDB" id="A0A2A7MRN2"/>
<dbReference type="OrthoDB" id="3174546at2"/>
<feature type="domain" description="UspA" evidence="2">
    <location>
        <begin position="10"/>
        <end position="137"/>
    </location>
</feature>
<gene>
    <name evidence="4" type="ORF">CQY20_28855</name>
    <name evidence="3" type="ORF">MAGR_17840</name>
</gene>
<dbReference type="EMBL" id="PDCP01000092">
    <property type="protein sequence ID" value="PEG33788.1"/>
    <property type="molecule type" value="Genomic_DNA"/>
</dbReference>
<dbReference type="Proteomes" id="UP000220914">
    <property type="component" value="Unassembled WGS sequence"/>
</dbReference>
<reference evidence="3" key="3">
    <citation type="submission" date="2020-02" db="EMBL/GenBank/DDBJ databases">
        <authorList>
            <person name="Matsumoto Y."/>
            <person name="Motooka D."/>
            <person name="Nakamura S."/>
        </authorList>
    </citation>
    <scope>NUCLEOTIDE SEQUENCE</scope>
    <source>
        <strain evidence="3">JCM 6377</strain>
    </source>
</reference>
<accession>A0A2A7MRN2</accession>
<organism evidence="4 5">
    <name type="scientific">Mycolicibacterium agri</name>
    <name type="common">Mycobacterium agri</name>
    <dbReference type="NCBI Taxonomy" id="36811"/>
    <lineage>
        <taxon>Bacteria</taxon>
        <taxon>Bacillati</taxon>
        <taxon>Actinomycetota</taxon>
        <taxon>Actinomycetes</taxon>
        <taxon>Mycobacteriales</taxon>
        <taxon>Mycobacteriaceae</taxon>
        <taxon>Mycolicibacterium</taxon>
    </lineage>
</organism>
<dbReference type="Pfam" id="PF00582">
    <property type="entry name" value="Usp"/>
    <property type="match status" value="2"/>
</dbReference>
<feature type="domain" description="UspA" evidence="2">
    <location>
        <begin position="149"/>
        <end position="279"/>
    </location>
</feature>
<dbReference type="InterPro" id="IPR006016">
    <property type="entry name" value="UspA"/>
</dbReference>
<dbReference type="SUPFAM" id="SSF52402">
    <property type="entry name" value="Adenine nucleotide alpha hydrolases-like"/>
    <property type="match status" value="2"/>
</dbReference>
<evidence type="ECO:0000259" key="2">
    <source>
        <dbReference type="Pfam" id="PF00582"/>
    </source>
</evidence>
<dbReference type="Gene3D" id="3.40.50.620">
    <property type="entry name" value="HUPs"/>
    <property type="match status" value="2"/>
</dbReference>
<sequence>MSTARRAPAVVVGIDGSRWAVDAALWAVDEAVSRDVPLRLVYAIDPDTVTRSAYGTAAHDLAVAENAIRDAFVAVESMSEPVKIEVEIRREAPISALRAAAKSAALLCVGARGLMSDRVGPTATALAASARCPVALVLRVRRPGRPGCVVAAVDEASTDDRVLRRALEEAQLRRAPLRVVTMWHARYTDIHDDRAAAEGNRLARARLQRRLTEWKTRYPGVDVEAVAVQGNPLNYLAANAEAVQLLVVARDCVHSAMEVLGRPSRGAIAGNKCSVLICPSQNVS</sequence>
<evidence type="ECO:0000313" key="6">
    <source>
        <dbReference type="Proteomes" id="UP000465302"/>
    </source>
</evidence>
<evidence type="ECO:0000313" key="3">
    <source>
        <dbReference type="EMBL" id="GFG50343.1"/>
    </source>
</evidence>
<dbReference type="PANTHER" id="PTHR46268">
    <property type="entry name" value="STRESS RESPONSE PROTEIN NHAX"/>
    <property type="match status" value="1"/>
</dbReference>